<dbReference type="AlphaFoldDB" id="A0A285JAF8"/>
<gene>
    <name evidence="2" type="ORF">SAMN05421748_11877</name>
</gene>
<dbReference type="Gene3D" id="3.40.50.300">
    <property type="entry name" value="P-loop containing nucleotide triphosphate hydrolases"/>
    <property type="match status" value="1"/>
</dbReference>
<dbReference type="Pfam" id="PF20720">
    <property type="entry name" value="nSTAND3"/>
    <property type="match status" value="1"/>
</dbReference>
<sequence length="603" mass="68231">MRSSMVQEELEDNLRTFVPNEGFPRAVAVLRQRHVCIIAGIPGVGKTTLAQALAAAYIRDGFELVDIGGDIEQALEVWVDHKPQIFYYDDFLGQTTLDDKLGANQDVRLINFFRKVERSANKRIVLTTREYILEHARQRYERLANADFDPFTCVIELDDYNDLVRAKVLYNHLYFANLAERQLTEFVEPARHRAILEHPNFSPRLISLALANAVTSTGSAFHSLRGGLDNPNKLWQHVIRFQLDEHQVSVLEALYCLPAATVDRLRNAWTDLCKQKGLSVGASRFRNALEVLEGTLIRIGGLNHESTVSFTNPSLRDYMDRHITEDVDVLEPLLRSAVHFEQVQILSIACRSIASPPVTRPQDLISRRLMELIDRPPLVGALVEALPERYATLLQVANSIGPQSLALVVLERLSVDVDSVVDDCHNLDSLVALLEVVSESEFANEEYPYLPDELGVALLRKIEESAIDWDSAIRARDAIAALEHHDWFDSGAAERVEEIVRESAVTLIEAWREGDRAVRERTDMYEVLEHADDRLVPDDYGNWYSPAEAFSNFISLVEDHPFTGEVPRKPGIHQNNHWPEIAQLFERLLEPRLLDSGQPSEAG</sequence>
<reference evidence="2 3" key="1">
    <citation type="submission" date="2017-09" db="EMBL/GenBank/DDBJ databases">
        <authorList>
            <person name="Ehlers B."/>
            <person name="Leendertz F.H."/>
        </authorList>
    </citation>
    <scope>NUCLEOTIDE SEQUENCE [LARGE SCALE GENOMIC DNA]</scope>
    <source>
        <strain evidence="2 3">CGMCC 4.6857</strain>
    </source>
</reference>
<name>A0A285JAF8_9ACTN</name>
<dbReference type="SUPFAM" id="SSF52540">
    <property type="entry name" value="P-loop containing nucleoside triphosphate hydrolases"/>
    <property type="match status" value="1"/>
</dbReference>
<evidence type="ECO:0000313" key="2">
    <source>
        <dbReference type="EMBL" id="SNY57212.1"/>
    </source>
</evidence>
<dbReference type="InterPro" id="IPR027417">
    <property type="entry name" value="P-loop_NTPase"/>
</dbReference>
<keyword evidence="3" id="KW-1185">Reference proteome</keyword>
<evidence type="ECO:0000259" key="1">
    <source>
        <dbReference type="SMART" id="SM00382"/>
    </source>
</evidence>
<dbReference type="InterPro" id="IPR049050">
    <property type="entry name" value="nSTAND3"/>
</dbReference>
<protein>
    <recommendedName>
        <fullName evidence="1">AAA+ ATPase domain-containing protein</fullName>
    </recommendedName>
</protein>
<dbReference type="Proteomes" id="UP000219612">
    <property type="component" value="Unassembled WGS sequence"/>
</dbReference>
<proteinExistence type="predicted"/>
<dbReference type="EMBL" id="OBDY01000018">
    <property type="protein sequence ID" value="SNY57212.1"/>
    <property type="molecule type" value="Genomic_DNA"/>
</dbReference>
<dbReference type="SMART" id="SM00382">
    <property type="entry name" value="AAA"/>
    <property type="match status" value="1"/>
</dbReference>
<evidence type="ECO:0000313" key="3">
    <source>
        <dbReference type="Proteomes" id="UP000219612"/>
    </source>
</evidence>
<dbReference type="InterPro" id="IPR003593">
    <property type="entry name" value="AAA+_ATPase"/>
</dbReference>
<feature type="domain" description="AAA+ ATPase" evidence="1">
    <location>
        <begin position="32"/>
        <end position="161"/>
    </location>
</feature>
<organism evidence="2 3">
    <name type="scientific">Paractinoplanes atraurantiacus</name>
    <dbReference type="NCBI Taxonomy" id="1036182"/>
    <lineage>
        <taxon>Bacteria</taxon>
        <taxon>Bacillati</taxon>
        <taxon>Actinomycetota</taxon>
        <taxon>Actinomycetes</taxon>
        <taxon>Micromonosporales</taxon>
        <taxon>Micromonosporaceae</taxon>
        <taxon>Paractinoplanes</taxon>
    </lineage>
</organism>
<accession>A0A285JAF8</accession>